<evidence type="ECO:0000313" key="4">
    <source>
        <dbReference type="Proteomes" id="UP000054015"/>
    </source>
</evidence>
<dbReference type="PATRIC" id="fig|2234.6.peg.1807"/>
<dbReference type="Proteomes" id="UP000054015">
    <property type="component" value="Unassembled WGS sequence"/>
</dbReference>
<sequence>MHGKLVEVADGVYAYIQGRGEWFVNNAGLIVGEEFSVVVDSVCNEQRAKEMISQFREVTAKDFRILINTHGHPDHVWTNHLFDAVAVAHEMGRQETLMAFVEIYQSLFPDLDFSGAKITPQNITFESRMKLYNDAEMQIIHPGVAHTRGDCYIYIPQKKVVFCGDLLFAKPCTPLAVGGSVRGSVNALRELLNLDAKIYVPGHGGLAGEEHLVEAIEYFEFVWEEAKERHERGMGWYEAAMDIDLGEYAKWSEAERIIGNVARAYAEIEGRELEFAEIVEAARKMLEYGGGRK</sequence>
<evidence type="ECO:0000313" key="3">
    <source>
        <dbReference type="EMBL" id="KUK05786.1"/>
    </source>
</evidence>
<dbReference type="Pfam" id="PF00753">
    <property type="entry name" value="Lactamase_B"/>
    <property type="match status" value="1"/>
</dbReference>
<name>A0A117KMQ8_ARCFL</name>
<dbReference type="InterPro" id="IPR036866">
    <property type="entry name" value="RibonucZ/Hydroxyglut_hydro"/>
</dbReference>
<dbReference type="PANTHER" id="PTHR42951:SF18">
    <property type="entry name" value="METALLO-HYDROLASE MJ0296-RELATED"/>
    <property type="match status" value="1"/>
</dbReference>
<reference evidence="2" key="1">
    <citation type="journal article" date="2015" name="MBio">
        <title>Genome-resolved metagenomic analysis reveals roles for candidate phyla and other microbial community members in biogeochemical transformations in oil reservoirs.</title>
        <authorList>
            <person name="Hu P."/>
            <person name="Tom L."/>
            <person name="Singh A."/>
            <person name="Thomas B.C."/>
            <person name="Baker B.J."/>
            <person name="Piceno Y.M."/>
            <person name="Andersen G.L."/>
            <person name="Banfield J.F."/>
        </authorList>
    </citation>
    <scope>NUCLEOTIDE SEQUENCE [LARGE SCALE GENOMIC DNA]</scope>
    <source>
        <strain evidence="3">49_2300</strain>
        <strain evidence="2">49_95</strain>
    </source>
</reference>
<dbReference type="InterPro" id="IPR050855">
    <property type="entry name" value="NDM-1-like"/>
</dbReference>
<accession>A0A117KMQ8</accession>
<reference evidence="4 5" key="2">
    <citation type="journal article" date="2015" name="MBio">
        <title>Genome-Resolved Metagenomic Analysis Reveals Roles for Candidate Phyla and Other Microbial Community Members in Biogeochemical Transformations in Oil Reservoirs.</title>
        <authorList>
            <person name="Hu P."/>
            <person name="Tom L."/>
            <person name="Singh A."/>
            <person name="Thomas B.C."/>
            <person name="Baker B.J."/>
            <person name="Piceno Y.M."/>
            <person name="Andersen G.L."/>
            <person name="Banfield J.F."/>
        </authorList>
    </citation>
    <scope>NUCLEOTIDE SEQUENCE [LARGE SCALE GENOMIC DNA]</scope>
</reference>
<dbReference type="CDD" id="cd16282">
    <property type="entry name" value="metallo-hydrolase-like_MBL-fold"/>
    <property type="match status" value="1"/>
</dbReference>
<dbReference type="EMBL" id="LGEQ01000002">
    <property type="protein sequence ID" value="KUJ94633.1"/>
    <property type="molecule type" value="Genomic_DNA"/>
</dbReference>
<protein>
    <submittedName>
        <fullName evidence="2">Dehydrase</fullName>
    </submittedName>
</protein>
<dbReference type="AlphaFoldDB" id="A0A117KMQ8"/>
<evidence type="ECO:0000259" key="1">
    <source>
        <dbReference type="SMART" id="SM00849"/>
    </source>
</evidence>
<gene>
    <name evidence="2" type="ORF">XD40_0197</name>
    <name evidence="3" type="ORF">XD48_1972</name>
</gene>
<evidence type="ECO:0000313" key="2">
    <source>
        <dbReference type="EMBL" id="KUJ94633.1"/>
    </source>
</evidence>
<dbReference type="PANTHER" id="PTHR42951">
    <property type="entry name" value="METALLO-BETA-LACTAMASE DOMAIN-CONTAINING"/>
    <property type="match status" value="1"/>
</dbReference>
<dbReference type="EMBL" id="LGEX01000077">
    <property type="protein sequence ID" value="KUK05786.1"/>
    <property type="molecule type" value="Genomic_DNA"/>
</dbReference>
<proteinExistence type="predicted"/>
<dbReference type="Proteomes" id="UP000054307">
    <property type="component" value="Unassembled WGS sequence"/>
</dbReference>
<dbReference type="InterPro" id="IPR001279">
    <property type="entry name" value="Metallo-B-lactamas"/>
</dbReference>
<dbReference type="SUPFAM" id="SSF56281">
    <property type="entry name" value="Metallo-hydrolase/oxidoreductase"/>
    <property type="match status" value="1"/>
</dbReference>
<evidence type="ECO:0000313" key="5">
    <source>
        <dbReference type="Proteomes" id="UP000054307"/>
    </source>
</evidence>
<comment type="caution">
    <text evidence="2">The sequence shown here is derived from an EMBL/GenBank/DDBJ whole genome shotgun (WGS) entry which is preliminary data.</text>
</comment>
<dbReference type="SMART" id="SM00849">
    <property type="entry name" value="Lactamase_B"/>
    <property type="match status" value="1"/>
</dbReference>
<dbReference type="Gene3D" id="3.60.15.10">
    <property type="entry name" value="Ribonuclease Z/Hydroxyacylglutathione hydrolase-like"/>
    <property type="match status" value="1"/>
</dbReference>
<organism evidence="2 5">
    <name type="scientific">Archaeoglobus fulgidus</name>
    <dbReference type="NCBI Taxonomy" id="2234"/>
    <lineage>
        <taxon>Archaea</taxon>
        <taxon>Methanobacteriati</taxon>
        <taxon>Methanobacteriota</taxon>
        <taxon>Archaeoglobi</taxon>
        <taxon>Archaeoglobales</taxon>
        <taxon>Archaeoglobaceae</taxon>
        <taxon>Archaeoglobus</taxon>
    </lineage>
</organism>
<feature type="domain" description="Metallo-beta-lactamase" evidence="1">
    <location>
        <begin position="24"/>
        <end position="203"/>
    </location>
</feature>